<keyword evidence="4" id="KW-1185">Reference proteome</keyword>
<dbReference type="AlphaFoldDB" id="A0AAE0KX40"/>
<dbReference type="EMBL" id="LGRX02014881">
    <property type="protein sequence ID" value="KAK3263986.1"/>
    <property type="molecule type" value="Genomic_DNA"/>
</dbReference>
<name>A0AAE0KX40_9CHLO</name>
<dbReference type="PANTHER" id="PTHR14614">
    <property type="entry name" value="HEPATOCELLULAR CARCINOMA-ASSOCIATED ANTIGEN"/>
    <property type="match status" value="1"/>
</dbReference>
<feature type="transmembrane region" description="Helical" evidence="2">
    <location>
        <begin position="83"/>
        <end position="102"/>
    </location>
</feature>
<dbReference type="PANTHER" id="PTHR14614:SF123">
    <property type="entry name" value="OS04G0645500 PROTEIN"/>
    <property type="match status" value="1"/>
</dbReference>
<reference evidence="3 4" key="1">
    <citation type="journal article" date="2015" name="Genome Biol. Evol.">
        <title>Comparative Genomics of a Bacterivorous Green Alga Reveals Evolutionary Causalities and Consequences of Phago-Mixotrophic Mode of Nutrition.</title>
        <authorList>
            <person name="Burns J.A."/>
            <person name="Paasch A."/>
            <person name="Narechania A."/>
            <person name="Kim E."/>
        </authorList>
    </citation>
    <scope>NUCLEOTIDE SEQUENCE [LARGE SCALE GENOMIC DNA]</scope>
    <source>
        <strain evidence="3 4">PLY_AMNH</strain>
    </source>
</reference>
<keyword evidence="2" id="KW-0812">Transmembrane</keyword>
<dbReference type="Gene3D" id="3.40.50.150">
    <property type="entry name" value="Vaccinia Virus protein VP39"/>
    <property type="match status" value="1"/>
</dbReference>
<feature type="compositionally biased region" description="Polar residues" evidence="1">
    <location>
        <begin position="1"/>
        <end position="14"/>
    </location>
</feature>
<proteinExistence type="predicted"/>
<gene>
    <name evidence="3" type="ORF">CYMTET_27245</name>
</gene>
<keyword evidence="2" id="KW-0472">Membrane</keyword>
<evidence type="ECO:0000313" key="3">
    <source>
        <dbReference type="EMBL" id="KAK3263986.1"/>
    </source>
</evidence>
<comment type="caution">
    <text evidence="3">The sequence shown here is derived from an EMBL/GenBank/DDBJ whole genome shotgun (WGS) entry which is preliminary data.</text>
</comment>
<organism evidence="3 4">
    <name type="scientific">Cymbomonas tetramitiformis</name>
    <dbReference type="NCBI Taxonomy" id="36881"/>
    <lineage>
        <taxon>Eukaryota</taxon>
        <taxon>Viridiplantae</taxon>
        <taxon>Chlorophyta</taxon>
        <taxon>Pyramimonadophyceae</taxon>
        <taxon>Pyramimonadales</taxon>
        <taxon>Pyramimonadaceae</taxon>
        <taxon>Cymbomonas</taxon>
    </lineage>
</organism>
<sequence length="215" mass="23602">MRKRNSSPVINLTQGLPPPPKLAKSDPFFRHTVNFLERFEIQVVSDPCGRLGGGAGSSLWSAAHVFLEYMAKIPEDHFREKRILEVGSGLGIIGIAAALLGASQVTLTDKACVLDLLKMNVEANVAVSGIRKDVCQVEKLIWGDPHDHTYDTILASDVAYDEREAFALSALAKHNDYILHKPRCQRSLASTVSYLSRLGEFTIFAFCPCCLLASD</sequence>
<protein>
    <submittedName>
        <fullName evidence="3">Uncharacterized protein</fullName>
    </submittedName>
</protein>
<evidence type="ECO:0000313" key="4">
    <source>
        <dbReference type="Proteomes" id="UP001190700"/>
    </source>
</evidence>
<dbReference type="InterPro" id="IPR019410">
    <property type="entry name" value="Methyltransf_16"/>
</dbReference>
<dbReference type="SUPFAM" id="SSF53335">
    <property type="entry name" value="S-adenosyl-L-methionine-dependent methyltransferases"/>
    <property type="match status" value="1"/>
</dbReference>
<dbReference type="InterPro" id="IPR029063">
    <property type="entry name" value="SAM-dependent_MTases_sf"/>
</dbReference>
<evidence type="ECO:0000256" key="1">
    <source>
        <dbReference type="SAM" id="MobiDB-lite"/>
    </source>
</evidence>
<dbReference type="Proteomes" id="UP001190700">
    <property type="component" value="Unassembled WGS sequence"/>
</dbReference>
<feature type="region of interest" description="Disordered" evidence="1">
    <location>
        <begin position="1"/>
        <end position="21"/>
    </location>
</feature>
<accession>A0AAE0KX40</accession>
<keyword evidence="2" id="KW-1133">Transmembrane helix</keyword>
<evidence type="ECO:0000256" key="2">
    <source>
        <dbReference type="SAM" id="Phobius"/>
    </source>
</evidence>
<dbReference type="Pfam" id="PF10294">
    <property type="entry name" value="Methyltransf_16"/>
    <property type="match status" value="1"/>
</dbReference>